<name>A0ABV8CG94_9GAMM</name>
<evidence type="ECO:0008006" key="3">
    <source>
        <dbReference type="Google" id="ProtNLM"/>
    </source>
</evidence>
<dbReference type="EMBL" id="JBHSAB010000022">
    <property type="protein sequence ID" value="MFC3909216.1"/>
    <property type="molecule type" value="Genomic_DNA"/>
</dbReference>
<accession>A0ABV8CG94</accession>
<evidence type="ECO:0000313" key="2">
    <source>
        <dbReference type="Proteomes" id="UP001595758"/>
    </source>
</evidence>
<dbReference type="InterPro" id="IPR029063">
    <property type="entry name" value="SAM-dependent_MTases_sf"/>
</dbReference>
<dbReference type="Proteomes" id="UP001595758">
    <property type="component" value="Unassembled WGS sequence"/>
</dbReference>
<dbReference type="RefSeq" id="WP_382343225.1">
    <property type="nucleotide sequence ID" value="NZ_JBHSAB010000022.1"/>
</dbReference>
<organism evidence="1 2">
    <name type="scientific">Legionella dresdenensis</name>
    <dbReference type="NCBI Taxonomy" id="450200"/>
    <lineage>
        <taxon>Bacteria</taxon>
        <taxon>Pseudomonadati</taxon>
        <taxon>Pseudomonadota</taxon>
        <taxon>Gammaproteobacteria</taxon>
        <taxon>Legionellales</taxon>
        <taxon>Legionellaceae</taxon>
        <taxon>Legionella</taxon>
    </lineage>
</organism>
<keyword evidence="2" id="KW-1185">Reference proteome</keyword>
<sequence>MNQDTSKKDADKKRSWPNSRGIIQYARLHKPHVVTKPEPEPTVAELFKSPLAGGKSKESFLAKPAYAHVAQLLAGLPSNPTVVDLGMGNGQFLIDLAGLLGLEADLIGVSATPKEIKYRQCRIADIKIVKGALPDDDAIHNLLIEKREQVDRIFDSYGPCTYAKNPVHSLFIAALMLKPDGKFSAISSTNGKDFRTTVFGSLANRREIAAFFKKELGIAIRFRPNYINSMVNPGVVNQDMLITFEKTKSTNHINYVELCRKFDNAVGNPLAIGKEWYKYQDFKIQMYDYQTFSFWAKANPNLNVAKGNEAGSELGSGNNVIK</sequence>
<reference evidence="2" key="1">
    <citation type="journal article" date="2019" name="Int. J. Syst. Evol. Microbiol.">
        <title>The Global Catalogue of Microorganisms (GCM) 10K type strain sequencing project: providing services to taxonomists for standard genome sequencing and annotation.</title>
        <authorList>
            <consortium name="The Broad Institute Genomics Platform"/>
            <consortium name="The Broad Institute Genome Sequencing Center for Infectious Disease"/>
            <person name="Wu L."/>
            <person name="Ma J."/>
        </authorList>
    </citation>
    <scope>NUCLEOTIDE SEQUENCE [LARGE SCALE GENOMIC DNA]</scope>
    <source>
        <strain evidence="2">CCUG 59858</strain>
    </source>
</reference>
<dbReference type="CDD" id="cd02440">
    <property type="entry name" value="AdoMet_MTases"/>
    <property type="match status" value="1"/>
</dbReference>
<gene>
    <name evidence="1" type="ORF">ACFORL_09045</name>
</gene>
<comment type="caution">
    <text evidence="1">The sequence shown here is derived from an EMBL/GenBank/DDBJ whole genome shotgun (WGS) entry which is preliminary data.</text>
</comment>
<proteinExistence type="predicted"/>
<protein>
    <recommendedName>
        <fullName evidence="3">Methyltransferase</fullName>
    </recommendedName>
</protein>
<dbReference type="SUPFAM" id="SSF53335">
    <property type="entry name" value="S-adenosyl-L-methionine-dependent methyltransferases"/>
    <property type="match status" value="1"/>
</dbReference>
<evidence type="ECO:0000313" key="1">
    <source>
        <dbReference type="EMBL" id="MFC3909216.1"/>
    </source>
</evidence>
<dbReference type="Gene3D" id="3.40.50.150">
    <property type="entry name" value="Vaccinia Virus protein VP39"/>
    <property type="match status" value="1"/>
</dbReference>